<organism evidence="2 3">
    <name type="scientific">Ladona fulva</name>
    <name type="common">Scarce chaser dragonfly</name>
    <name type="synonym">Libellula fulva</name>
    <dbReference type="NCBI Taxonomy" id="123851"/>
    <lineage>
        <taxon>Eukaryota</taxon>
        <taxon>Metazoa</taxon>
        <taxon>Ecdysozoa</taxon>
        <taxon>Arthropoda</taxon>
        <taxon>Hexapoda</taxon>
        <taxon>Insecta</taxon>
        <taxon>Pterygota</taxon>
        <taxon>Palaeoptera</taxon>
        <taxon>Odonata</taxon>
        <taxon>Epiprocta</taxon>
        <taxon>Anisoptera</taxon>
        <taxon>Libelluloidea</taxon>
        <taxon>Libellulidae</taxon>
        <taxon>Ladona</taxon>
    </lineage>
</organism>
<dbReference type="GO" id="GO:0031514">
    <property type="term" value="C:motile cilium"/>
    <property type="evidence" value="ECO:0007669"/>
    <property type="project" value="TreeGrafter"/>
</dbReference>
<dbReference type="GO" id="GO:0060271">
    <property type="term" value="P:cilium assembly"/>
    <property type="evidence" value="ECO:0007669"/>
    <property type="project" value="TreeGrafter"/>
</dbReference>
<reference evidence="2" key="2">
    <citation type="submission" date="2017-10" db="EMBL/GenBank/DDBJ databases">
        <title>Ladona fulva Genome sequencing and assembly.</title>
        <authorList>
            <person name="Murali S."/>
            <person name="Richards S."/>
            <person name="Bandaranaike D."/>
            <person name="Bellair M."/>
            <person name="Blankenburg K."/>
            <person name="Chao H."/>
            <person name="Dinh H."/>
            <person name="Doddapaneni H."/>
            <person name="Dugan-Rocha S."/>
            <person name="Elkadiri S."/>
            <person name="Gnanaolivu R."/>
            <person name="Hernandez B."/>
            <person name="Skinner E."/>
            <person name="Javaid M."/>
            <person name="Lee S."/>
            <person name="Li M."/>
            <person name="Ming W."/>
            <person name="Munidasa M."/>
            <person name="Muniz J."/>
            <person name="Nguyen L."/>
            <person name="Hughes D."/>
            <person name="Osuji N."/>
            <person name="Pu L.-L."/>
            <person name="Puazo M."/>
            <person name="Qu C."/>
            <person name="Quiroz J."/>
            <person name="Raj R."/>
            <person name="Weissenberger G."/>
            <person name="Xin Y."/>
            <person name="Zou X."/>
            <person name="Han Y."/>
            <person name="Worley K."/>
            <person name="Muzny D."/>
            <person name="Gibbs R."/>
        </authorList>
    </citation>
    <scope>NUCLEOTIDE SEQUENCE</scope>
    <source>
        <strain evidence="2">Sampled in the wild</strain>
    </source>
</reference>
<dbReference type="InterPro" id="IPR000626">
    <property type="entry name" value="Ubiquitin-like_dom"/>
</dbReference>
<dbReference type="Proteomes" id="UP000792457">
    <property type="component" value="Unassembled WGS sequence"/>
</dbReference>
<sequence length="406" mass="47502">MSVLDSGGISEEIFTSTPRVTVKFNIGEDKTLTLPFEMETSARQLRKELSNLLKVPPHDLSISHNSKFINDSQTLADFSVTSCGSIVMNLKTNHSIDFSLLFTQIYGDIPIKDVINVTVSMGKYKKKYERDSQTSPRKVSRAEGTPHVAATQTPISGIYIIDPLNKQVTPGRYTSTADFEEKVFLFENKLRNWLSKARKNLYRNKIQEYEVANENINFCDRRSRPIEKTGKDDHSIKKETEKSYTGKIKLYSNNYLLMKEIKHLMMVEMEKRDAREKYEKTRNINMVKKFSEPYEWIGKDGRKLLMETEHHREFLKWQEIYSKLVNKDIPFIERKLLIVSLKEMVEDIYYIVNTIWHGESILSENKDLVKLRLCRFDNAIQWSPWNCLLVTYKEMLTHNLVDDPLE</sequence>
<proteinExistence type="predicted"/>
<evidence type="ECO:0000259" key="1">
    <source>
        <dbReference type="PROSITE" id="PS50053"/>
    </source>
</evidence>
<evidence type="ECO:0000313" key="2">
    <source>
        <dbReference type="EMBL" id="KAG8238883.1"/>
    </source>
</evidence>
<feature type="domain" description="Ubiquitin-like" evidence="1">
    <location>
        <begin position="18"/>
        <end position="95"/>
    </location>
</feature>
<dbReference type="PROSITE" id="PS50053">
    <property type="entry name" value="UBIQUITIN_2"/>
    <property type="match status" value="1"/>
</dbReference>
<comment type="caution">
    <text evidence="2">The sequence shown here is derived from an EMBL/GenBank/DDBJ whole genome shotgun (WGS) entry which is preliminary data.</text>
</comment>
<dbReference type="AlphaFoldDB" id="A0A8K0KR56"/>
<feature type="non-terminal residue" evidence="2">
    <location>
        <position position="406"/>
    </location>
</feature>
<dbReference type="PANTHER" id="PTHR21074">
    <property type="entry name" value="IQ AND UBIQUITIN-LIKE DOMAIN-CONTAINING PROTEIN"/>
    <property type="match status" value="1"/>
</dbReference>
<protein>
    <recommendedName>
        <fullName evidence="1">Ubiquitin-like domain-containing protein</fullName>
    </recommendedName>
</protein>
<dbReference type="InterPro" id="IPR029071">
    <property type="entry name" value="Ubiquitin-like_domsf"/>
</dbReference>
<accession>A0A8K0KR56</accession>
<dbReference type="SUPFAM" id="SSF54236">
    <property type="entry name" value="Ubiquitin-like"/>
    <property type="match status" value="1"/>
</dbReference>
<dbReference type="PANTHER" id="PTHR21074:SF0">
    <property type="entry name" value="IQ AND UBIQUITIN-LIKE DOMAIN-CONTAINING PROTEIN"/>
    <property type="match status" value="1"/>
</dbReference>
<dbReference type="EMBL" id="KZ309463">
    <property type="protein sequence ID" value="KAG8238883.1"/>
    <property type="molecule type" value="Genomic_DNA"/>
</dbReference>
<dbReference type="GO" id="GO:0030317">
    <property type="term" value="P:flagellated sperm motility"/>
    <property type="evidence" value="ECO:0007669"/>
    <property type="project" value="TreeGrafter"/>
</dbReference>
<dbReference type="GO" id="GO:0001669">
    <property type="term" value="C:acrosomal vesicle"/>
    <property type="evidence" value="ECO:0007669"/>
    <property type="project" value="TreeGrafter"/>
</dbReference>
<keyword evidence="3" id="KW-1185">Reference proteome</keyword>
<dbReference type="Gene3D" id="3.10.20.90">
    <property type="entry name" value="Phosphatidylinositol 3-kinase Catalytic Subunit, Chain A, domain 1"/>
    <property type="match status" value="1"/>
</dbReference>
<reference evidence="2" key="1">
    <citation type="submission" date="2013-04" db="EMBL/GenBank/DDBJ databases">
        <authorList>
            <person name="Qu J."/>
            <person name="Murali S.C."/>
            <person name="Bandaranaike D."/>
            <person name="Bellair M."/>
            <person name="Blankenburg K."/>
            <person name="Chao H."/>
            <person name="Dinh H."/>
            <person name="Doddapaneni H."/>
            <person name="Downs B."/>
            <person name="Dugan-Rocha S."/>
            <person name="Elkadiri S."/>
            <person name="Gnanaolivu R.D."/>
            <person name="Hernandez B."/>
            <person name="Javaid M."/>
            <person name="Jayaseelan J.C."/>
            <person name="Lee S."/>
            <person name="Li M."/>
            <person name="Ming W."/>
            <person name="Munidasa M."/>
            <person name="Muniz J."/>
            <person name="Nguyen L."/>
            <person name="Ongeri F."/>
            <person name="Osuji N."/>
            <person name="Pu L.-L."/>
            <person name="Puazo M."/>
            <person name="Qu C."/>
            <person name="Quiroz J."/>
            <person name="Raj R."/>
            <person name="Weissenberger G."/>
            <person name="Xin Y."/>
            <person name="Zou X."/>
            <person name="Han Y."/>
            <person name="Richards S."/>
            <person name="Worley K."/>
            <person name="Muzny D."/>
            <person name="Gibbs R."/>
        </authorList>
    </citation>
    <scope>NUCLEOTIDE SEQUENCE</scope>
    <source>
        <strain evidence="2">Sampled in the wild</strain>
    </source>
</reference>
<dbReference type="InterPro" id="IPR037695">
    <property type="entry name" value="IQUB"/>
</dbReference>
<dbReference type="OrthoDB" id="10265862at2759"/>
<evidence type="ECO:0000313" key="3">
    <source>
        <dbReference type="Proteomes" id="UP000792457"/>
    </source>
</evidence>
<name>A0A8K0KR56_LADFU</name>
<gene>
    <name evidence="2" type="ORF">J437_LFUL018444</name>
</gene>